<reference evidence="2" key="1">
    <citation type="journal article" date="2013" name="Nature">
        <title>Pan genome of the phytoplankton Emiliania underpins its global distribution.</title>
        <authorList>
            <person name="Read B.A."/>
            <person name="Kegel J."/>
            <person name="Klute M.J."/>
            <person name="Kuo A."/>
            <person name="Lefebvre S.C."/>
            <person name="Maumus F."/>
            <person name="Mayer C."/>
            <person name="Miller J."/>
            <person name="Monier A."/>
            <person name="Salamov A."/>
            <person name="Young J."/>
            <person name="Aguilar M."/>
            <person name="Claverie J.M."/>
            <person name="Frickenhaus S."/>
            <person name="Gonzalez K."/>
            <person name="Herman E.K."/>
            <person name="Lin Y.C."/>
            <person name="Napier J."/>
            <person name="Ogata H."/>
            <person name="Sarno A.F."/>
            <person name="Shmutz J."/>
            <person name="Schroeder D."/>
            <person name="de Vargas C."/>
            <person name="Verret F."/>
            <person name="von Dassow P."/>
            <person name="Valentin K."/>
            <person name="Van de Peer Y."/>
            <person name="Wheeler G."/>
            <person name="Dacks J.B."/>
            <person name="Delwiche C.F."/>
            <person name="Dyhrman S.T."/>
            <person name="Glockner G."/>
            <person name="John U."/>
            <person name="Richards T."/>
            <person name="Worden A.Z."/>
            <person name="Zhang X."/>
            <person name="Grigoriev I.V."/>
            <person name="Allen A.E."/>
            <person name="Bidle K."/>
            <person name="Borodovsky M."/>
            <person name="Bowler C."/>
            <person name="Brownlee C."/>
            <person name="Cock J.M."/>
            <person name="Elias M."/>
            <person name="Gladyshev V.N."/>
            <person name="Groth M."/>
            <person name="Guda C."/>
            <person name="Hadaegh A."/>
            <person name="Iglesias-Rodriguez M.D."/>
            <person name="Jenkins J."/>
            <person name="Jones B.M."/>
            <person name="Lawson T."/>
            <person name="Leese F."/>
            <person name="Lindquist E."/>
            <person name="Lobanov A."/>
            <person name="Lomsadze A."/>
            <person name="Malik S.B."/>
            <person name="Marsh M.E."/>
            <person name="Mackinder L."/>
            <person name="Mock T."/>
            <person name="Mueller-Roeber B."/>
            <person name="Pagarete A."/>
            <person name="Parker M."/>
            <person name="Probert I."/>
            <person name="Quesneville H."/>
            <person name="Raines C."/>
            <person name="Rensing S.A."/>
            <person name="Riano-Pachon D.M."/>
            <person name="Richier S."/>
            <person name="Rokitta S."/>
            <person name="Shiraiwa Y."/>
            <person name="Soanes D.M."/>
            <person name="van der Giezen M."/>
            <person name="Wahlund T.M."/>
            <person name="Williams B."/>
            <person name="Wilson W."/>
            <person name="Wolfe G."/>
            <person name="Wurch L.L."/>
        </authorList>
    </citation>
    <scope>NUCLEOTIDE SEQUENCE</scope>
</reference>
<dbReference type="AlphaFoldDB" id="A0A0D3JG42"/>
<dbReference type="PaxDb" id="2903-EOD22477"/>
<dbReference type="EnsemblProtists" id="EOD22477">
    <property type="protein sequence ID" value="EOD22477"/>
    <property type="gene ID" value="EMIHUDRAFT_116755"/>
</dbReference>
<dbReference type="GeneID" id="17268022"/>
<dbReference type="STRING" id="2903.R1CIW7"/>
<protein>
    <recommendedName>
        <fullName evidence="3">Nudix hydrolase domain-containing protein</fullName>
    </recommendedName>
</protein>
<organism evidence="1 2">
    <name type="scientific">Emiliania huxleyi (strain CCMP1516)</name>
    <dbReference type="NCBI Taxonomy" id="280463"/>
    <lineage>
        <taxon>Eukaryota</taxon>
        <taxon>Haptista</taxon>
        <taxon>Haptophyta</taxon>
        <taxon>Prymnesiophyceae</taxon>
        <taxon>Isochrysidales</taxon>
        <taxon>Noelaerhabdaceae</taxon>
        <taxon>Emiliania</taxon>
    </lineage>
</organism>
<dbReference type="InterPro" id="IPR015797">
    <property type="entry name" value="NUDIX_hydrolase-like_dom_sf"/>
</dbReference>
<sequence>MHMRVVLQRLFSPRAIAIAMCSAAARFDAPAVLAQAADDRSAPAAEVIRALKEIECAPPPAATAEDLSGRWELVFSTAAAKLPLIDGYMPNREVLEWDLAARRLKLEIETLPLLPKVRVVGEELTFDAASQTLTYSVKQKPPSQWRVLHVDRANGLLAARSSVTGLNLIRKLRGGAMRPTATLAAAALSAAASAATALRARRAVATAAAPPLGQDLCEEFALYAPPASLAPLQRGKEPIPLGVLKAARVEARGEVHRDGDWHRSVHVRSAFKDTHPNLLDVSCAGHITGADGVVDTAARPPAVGRGTVRELQEEIGVSLREADLEAAWVCTLPASAEGATAQHGRFLCREYQACSSPWLFSEIFLVRCSAGFDAAALALDQGGQGEVAGVEWRDASEVAAAWASGDAGFVPRTAVYGAILSEAIAGLDGSD</sequence>
<accession>A0A0D3JG42</accession>
<proteinExistence type="predicted"/>
<dbReference type="HOGENOM" id="CLU_759594_0_0_1"/>
<dbReference type="SUPFAM" id="SSF55811">
    <property type="entry name" value="Nudix"/>
    <property type="match status" value="1"/>
</dbReference>
<evidence type="ECO:0008006" key="3">
    <source>
        <dbReference type="Google" id="ProtNLM"/>
    </source>
</evidence>
<evidence type="ECO:0000313" key="2">
    <source>
        <dbReference type="Proteomes" id="UP000013827"/>
    </source>
</evidence>
<dbReference type="Gene3D" id="3.90.79.10">
    <property type="entry name" value="Nucleoside Triphosphate Pyrophosphohydrolase"/>
    <property type="match status" value="1"/>
</dbReference>
<keyword evidence="2" id="KW-1185">Reference proteome</keyword>
<dbReference type="RefSeq" id="XP_005774906.1">
    <property type="nucleotide sequence ID" value="XM_005774849.1"/>
</dbReference>
<dbReference type="Proteomes" id="UP000013827">
    <property type="component" value="Unassembled WGS sequence"/>
</dbReference>
<reference evidence="1" key="2">
    <citation type="submission" date="2024-10" db="UniProtKB">
        <authorList>
            <consortium name="EnsemblProtists"/>
        </authorList>
    </citation>
    <scope>IDENTIFICATION</scope>
</reference>
<evidence type="ECO:0000313" key="1">
    <source>
        <dbReference type="EnsemblProtists" id="EOD22477"/>
    </source>
</evidence>
<name>A0A0D3JG42_EMIH1</name>
<dbReference type="KEGG" id="ehx:EMIHUDRAFT_116755"/>